<evidence type="ECO:0000313" key="9">
    <source>
        <dbReference type="Proteomes" id="UP000515928"/>
    </source>
</evidence>
<evidence type="ECO:0000256" key="5">
    <source>
        <dbReference type="ARBA" id="ARBA00023204"/>
    </source>
</evidence>
<evidence type="ECO:0000256" key="1">
    <source>
        <dbReference type="ARBA" id="ARBA00022490"/>
    </source>
</evidence>
<dbReference type="SUPFAM" id="SSF50249">
    <property type="entry name" value="Nucleic acid-binding proteins"/>
    <property type="match status" value="1"/>
</dbReference>
<accession>A0A7G9RXP7</accession>
<dbReference type="KEGG" id="eio:H9L01_08345"/>
<dbReference type="SUPFAM" id="SSF46929">
    <property type="entry name" value="DNA helicase RuvA subunit, C-terminal domain"/>
    <property type="match status" value="1"/>
</dbReference>
<dbReference type="GO" id="GO:0016787">
    <property type="term" value="F:hydrolase activity"/>
    <property type="evidence" value="ECO:0007669"/>
    <property type="project" value="UniProtKB-KW"/>
</dbReference>
<feature type="domain" description="Helix-hairpin-helix DNA-binding motif class 1" evidence="7">
    <location>
        <begin position="70"/>
        <end position="89"/>
    </location>
</feature>
<comment type="similarity">
    <text evidence="6">Belongs to the RuvA family.</text>
</comment>
<evidence type="ECO:0000259" key="7">
    <source>
        <dbReference type="SMART" id="SM00278"/>
    </source>
</evidence>
<dbReference type="GO" id="GO:0009379">
    <property type="term" value="C:Holliday junction helicase complex"/>
    <property type="evidence" value="ECO:0007669"/>
    <property type="project" value="InterPro"/>
</dbReference>
<keyword evidence="9" id="KW-1185">Reference proteome</keyword>
<dbReference type="CDD" id="cd14332">
    <property type="entry name" value="UBA_RuvA_C"/>
    <property type="match status" value="1"/>
</dbReference>
<dbReference type="InterPro" id="IPR000085">
    <property type="entry name" value="RuvA"/>
</dbReference>
<dbReference type="EMBL" id="CP060715">
    <property type="protein sequence ID" value="QNN60372.1"/>
    <property type="molecule type" value="Genomic_DNA"/>
</dbReference>
<evidence type="ECO:0000256" key="2">
    <source>
        <dbReference type="ARBA" id="ARBA00022763"/>
    </source>
</evidence>
<dbReference type="SMART" id="SM00278">
    <property type="entry name" value="HhH1"/>
    <property type="match status" value="2"/>
</dbReference>
<feature type="region of interest" description="Domain III" evidence="6">
    <location>
        <begin position="139"/>
        <end position="195"/>
    </location>
</feature>
<comment type="subcellular location">
    <subcellularLocation>
        <location evidence="6">Cytoplasm</location>
    </subcellularLocation>
</comment>
<keyword evidence="5 6" id="KW-0234">DNA repair</keyword>
<dbReference type="GO" id="GO:0048476">
    <property type="term" value="C:Holliday junction resolvase complex"/>
    <property type="evidence" value="ECO:0007669"/>
    <property type="project" value="UniProtKB-UniRule"/>
</dbReference>
<evidence type="ECO:0000256" key="4">
    <source>
        <dbReference type="ARBA" id="ARBA00023172"/>
    </source>
</evidence>
<proteinExistence type="inferred from homology"/>
<dbReference type="Proteomes" id="UP000515928">
    <property type="component" value="Chromosome"/>
</dbReference>
<sequence length="195" mass="21255">MIAFISGTVVDKDLESVVIDNHGIGYQVYCAKSHEMSLNEPTVLYTYQHVREDAIILFGFSNKQELALFKRIISVKGVGPKTGLGILGKAPANRLIEAVENEDIVFLRTLPGVGPKMASQIVLDLKGKFVSSDQDVSVASSSNLDDVMATLLELGFKRNEINAIKKELVASEDQSVDGLIKLGLQLLHSRKVGSR</sequence>
<comment type="subunit">
    <text evidence="6">Homotetramer. Forms an RuvA(8)-RuvB(12)-Holliday junction (HJ) complex. HJ DNA is sandwiched between 2 RuvA tetramers; dsDNA enters through RuvA and exits via RuvB. An RuvB hexamer assembles on each DNA strand where it exits the tetramer. Each RuvB hexamer is contacted by two RuvA subunits (via domain III) on 2 adjacent RuvB subunits; this complex drives branch migration. In the full resolvosome a probable DNA-RuvA(4)-RuvB(12)-RuvC(2) complex forms which resolves the HJ.</text>
</comment>
<dbReference type="GO" id="GO:0005737">
    <property type="term" value="C:cytoplasm"/>
    <property type="evidence" value="ECO:0007669"/>
    <property type="project" value="UniProtKB-SubCell"/>
</dbReference>
<dbReference type="Gene3D" id="2.40.50.140">
    <property type="entry name" value="Nucleic acid-binding proteins"/>
    <property type="match status" value="1"/>
</dbReference>
<dbReference type="InterPro" id="IPR012340">
    <property type="entry name" value="NA-bd_OB-fold"/>
</dbReference>
<dbReference type="NCBIfam" id="TIGR00084">
    <property type="entry name" value="ruvA"/>
    <property type="match status" value="1"/>
</dbReference>
<comment type="caution">
    <text evidence="6">Lacks conserved residue(s) required for the propagation of feature annotation.</text>
</comment>
<keyword evidence="3 6" id="KW-0238">DNA-binding</keyword>
<reference evidence="8 9" key="1">
    <citation type="submission" date="2020-08" db="EMBL/GenBank/DDBJ databases">
        <title>Genome sequence of Erysipelothrix inopinata DSM 15511T.</title>
        <authorList>
            <person name="Hyun D.-W."/>
            <person name="Bae J.-W."/>
        </authorList>
    </citation>
    <scope>NUCLEOTIDE SEQUENCE [LARGE SCALE GENOMIC DNA]</scope>
    <source>
        <strain evidence="8 9">DSM 15511</strain>
    </source>
</reference>
<dbReference type="InterPro" id="IPR010994">
    <property type="entry name" value="RuvA_2-like"/>
</dbReference>
<gene>
    <name evidence="6 8" type="primary">ruvA</name>
    <name evidence="8" type="ORF">H9L01_08345</name>
</gene>
<protein>
    <recommendedName>
        <fullName evidence="6">Holliday junction branch migration complex subunit RuvA</fullName>
    </recommendedName>
</protein>
<dbReference type="Gene3D" id="1.10.8.10">
    <property type="entry name" value="DNA helicase RuvA subunit, C-terminal domain"/>
    <property type="match status" value="1"/>
</dbReference>
<dbReference type="Gene3D" id="1.10.150.20">
    <property type="entry name" value="5' to 3' exonuclease, C-terminal subdomain"/>
    <property type="match status" value="1"/>
</dbReference>
<keyword evidence="4 6" id="KW-0233">DNA recombination</keyword>
<comment type="function">
    <text evidence="6">The RuvA-RuvB-RuvC complex processes Holliday junction (HJ) DNA during genetic recombination and DNA repair, while the RuvA-RuvB complex plays an important role in the rescue of blocked DNA replication forks via replication fork reversal (RFR). RuvA specifically binds to HJ cruciform DNA, conferring on it an open structure. The RuvB hexamer acts as an ATP-dependent pump, pulling dsDNA into and through the RuvAB complex. HJ branch migration allows RuvC to scan DNA until it finds its consensus sequence, where it cleaves and resolves the cruciform DNA.</text>
</comment>
<dbReference type="Pfam" id="PF07499">
    <property type="entry name" value="RuvA_C"/>
    <property type="match status" value="1"/>
</dbReference>
<dbReference type="InterPro" id="IPR013849">
    <property type="entry name" value="DNA_helicase_Holl-junc_RuvA_I"/>
</dbReference>
<dbReference type="InterPro" id="IPR003583">
    <property type="entry name" value="Hlx-hairpin-Hlx_DNA-bd_motif"/>
</dbReference>
<comment type="domain">
    <text evidence="6">Has three domains with a flexible linker between the domains II and III and assumes an 'L' shape. Domain III is highly mobile and contacts RuvB.</text>
</comment>
<dbReference type="GO" id="GO:0009378">
    <property type="term" value="F:four-way junction helicase activity"/>
    <property type="evidence" value="ECO:0007669"/>
    <property type="project" value="InterPro"/>
</dbReference>
<evidence type="ECO:0000256" key="6">
    <source>
        <dbReference type="HAMAP-Rule" id="MF_00031"/>
    </source>
</evidence>
<dbReference type="RefSeq" id="WP_187533501.1">
    <property type="nucleotide sequence ID" value="NZ_CBCSHU010000004.1"/>
</dbReference>
<dbReference type="GO" id="GO:0000400">
    <property type="term" value="F:four-way junction DNA binding"/>
    <property type="evidence" value="ECO:0007669"/>
    <property type="project" value="UniProtKB-UniRule"/>
</dbReference>
<keyword evidence="2 6" id="KW-0227">DNA damage</keyword>
<dbReference type="Pfam" id="PF01330">
    <property type="entry name" value="RuvA_N"/>
    <property type="match status" value="1"/>
</dbReference>
<dbReference type="InterPro" id="IPR011114">
    <property type="entry name" value="RuvA_C"/>
</dbReference>
<dbReference type="InterPro" id="IPR036267">
    <property type="entry name" value="RuvA_C_sf"/>
</dbReference>
<dbReference type="GO" id="GO:0006281">
    <property type="term" value="P:DNA repair"/>
    <property type="evidence" value="ECO:0007669"/>
    <property type="project" value="UniProtKB-UniRule"/>
</dbReference>
<dbReference type="GO" id="GO:0005524">
    <property type="term" value="F:ATP binding"/>
    <property type="evidence" value="ECO:0007669"/>
    <property type="project" value="InterPro"/>
</dbReference>
<feature type="domain" description="Helix-hairpin-helix DNA-binding motif class 1" evidence="7">
    <location>
        <begin position="105"/>
        <end position="124"/>
    </location>
</feature>
<keyword evidence="8" id="KW-0378">Hydrolase</keyword>
<name>A0A7G9RXP7_9FIRM</name>
<organism evidence="8 9">
    <name type="scientific">Erysipelothrix inopinata</name>
    <dbReference type="NCBI Taxonomy" id="225084"/>
    <lineage>
        <taxon>Bacteria</taxon>
        <taxon>Bacillati</taxon>
        <taxon>Bacillota</taxon>
        <taxon>Erysipelotrichia</taxon>
        <taxon>Erysipelotrichales</taxon>
        <taxon>Erysipelotrichaceae</taxon>
        <taxon>Erysipelothrix</taxon>
    </lineage>
</organism>
<dbReference type="Pfam" id="PF14520">
    <property type="entry name" value="HHH_5"/>
    <property type="match status" value="1"/>
</dbReference>
<dbReference type="GO" id="GO:0006310">
    <property type="term" value="P:DNA recombination"/>
    <property type="evidence" value="ECO:0007669"/>
    <property type="project" value="UniProtKB-UniRule"/>
</dbReference>
<evidence type="ECO:0000256" key="3">
    <source>
        <dbReference type="ARBA" id="ARBA00023125"/>
    </source>
</evidence>
<dbReference type="SUPFAM" id="SSF47781">
    <property type="entry name" value="RuvA domain 2-like"/>
    <property type="match status" value="1"/>
</dbReference>
<evidence type="ECO:0000313" key="8">
    <source>
        <dbReference type="EMBL" id="QNN60372.1"/>
    </source>
</evidence>
<dbReference type="AlphaFoldDB" id="A0A7G9RXP7"/>
<keyword evidence="1 6" id="KW-0963">Cytoplasm</keyword>
<dbReference type="HAMAP" id="MF_00031">
    <property type="entry name" value="DNA_HJ_migration_RuvA"/>
    <property type="match status" value="1"/>
</dbReference>